<evidence type="ECO:0000256" key="4">
    <source>
        <dbReference type="ARBA" id="ARBA00022598"/>
    </source>
</evidence>
<dbReference type="FunFam" id="3.40.50.12780:FF:000013">
    <property type="entry name" value="Long-chain-fatty-acid--AMP ligase FadD32"/>
    <property type="match status" value="1"/>
</dbReference>
<dbReference type="GO" id="GO:0070566">
    <property type="term" value="F:adenylyltransferase activity"/>
    <property type="evidence" value="ECO:0007669"/>
    <property type="project" value="TreeGrafter"/>
</dbReference>
<dbReference type="Gene3D" id="1.10.1200.10">
    <property type="entry name" value="ACP-like"/>
    <property type="match status" value="1"/>
</dbReference>
<reference evidence="6 7" key="1">
    <citation type="journal article" date="2013" name="Appl. Environ. Microbiol.">
        <title>Genome analysis suggests that the soil oligotrophic bacterium Agromonas oligotrophica (Bradyrhizobium oligotrophicum) is a nitrogen-fixing symbiont of Aeschynomene indica.</title>
        <authorList>
            <person name="Okubo T."/>
            <person name="Fukushima S."/>
            <person name="Itakura M."/>
            <person name="Oshima K."/>
            <person name="Longtonglang A."/>
            <person name="Teaumroong N."/>
            <person name="Mitsui H."/>
            <person name="Hattori M."/>
            <person name="Hattori R."/>
            <person name="Hattori T."/>
            <person name="Minamisawa K."/>
        </authorList>
    </citation>
    <scope>NUCLEOTIDE SEQUENCE [LARGE SCALE GENOMIC DNA]</scope>
    <source>
        <strain evidence="6 7">S58</strain>
    </source>
</reference>
<feature type="domain" description="Carrier" evidence="5">
    <location>
        <begin position="590"/>
        <end position="664"/>
    </location>
</feature>
<dbReference type="InterPro" id="IPR040097">
    <property type="entry name" value="FAAL/FAAC"/>
</dbReference>
<dbReference type="SMART" id="SM00823">
    <property type="entry name" value="PKS_PP"/>
    <property type="match status" value="1"/>
</dbReference>
<dbReference type="InterPro" id="IPR020806">
    <property type="entry name" value="PKS_PP-bd"/>
</dbReference>
<organism evidence="6 7">
    <name type="scientific">Bradyrhizobium oligotrophicum S58</name>
    <dbReference type="NCBI Taxonomy" id="1245469"/>
    <lineage>
        <taxon>Bacteria</taxon>
        <taxon>Pseudomonadati</taxon>
        <taxon>Pseudomonadota</taxon>
        <taxon>Alphaproteobacteria</taxon>
        <taxon>Hyphomicrobiales</taxon>
        <taxon>Nitrobacteraceae</taxon>
        <taxon>Bradyrhizobium</taxon>
    </lineage>
</organism>
<dbReference type="GeneID" id="301816791"/>
<dbReference type="InterPro" id="IPR045851">
    <property type="entry name" value="AMP-bd_C_sf"/>
</dbReference>
<proteinExistence type="inferred from homology"/>
<dbReference type="Proteomes" id="UP000011841">
    <property type="component" value="Chromosome"/>
</dbReference>
<dbReference type="AlphaFoldDB" id="M4Z757"/>
<dbReference type="STRING" id="1245469.S58_29200"/>
<dbReference type="GO" id="GO:0006633">
    <property type="term" value="P:fatty acid biosynthetic process"/>
    <property type="evidence" value="ECO:0007669"/>
    <property type="project" value="TreeGrafter"/>
</dbReference>
<dbReference type="Gene3D" id="3.30.300.30">
    <property type="match status" value="1"/>
</dbReference>
<dbReference type="HOGENOM" id="CLU_000022_23_7_5"/>
<evidence type="ECO:0000256" key="1">
    <source>
        <dbReference type="ARBA" id="ARBA00006432"/>
    </source>
</evidence>
<dbReference type="InterPro" id="IPR020845">
    <property type="entry name" value="AMP-binding_CS"/>
</dbReference>
<dbReference type="InterPro" id="IPR042099">
    <property type="entry name" value="ANL_N_sf"/>
</dbReference>
<dbReference type="SUPFAM" id="SSF56801">
    <property type="entry name" value="Acetyl-CoA synthetase-like"/>
    <property type="match status" value="1"/>
</dbReference>
<dbReference type="CDD" id="cd05931">
    <property type="entry name" value="FAAL"/>
    <property type="match status" value="1"/>
</dbReference>
<dbReference type="PANTHER" id="PTHR22754:SF32">
    <property type="entry name" value="DISCO-INTERACTING PROTEIN 2"/>
    <property type="match status" value="1"/>
</dbReference>
<dbReference type="EMBL" id="AP012603">
    <property type="protein sequence ID" value="BAM88921.1"/>
    <property type="molecule type" value="Genomic_DNA"/>
</dbReference>
<dbReference type="Pfam" id="PF00501">
    <property type="entry name" value="AMP-binding"/>
    <property type="match status" value="1"/>
</dbReference>
<dbReference type="Pfam" id="PF00550">
    <property type="entry name" value="PP-binding"/>
    <property type="match status" value="1"/>
</dbReference>
<gene>
    <name evidence="6" type="ORF">S58_29200</name>
</gene>
<dbReference type="InterPro" id="IPR009081">
    <property type="entry name" value="PP-bd_ACP"/>
</dbReference>
<evidence type="ECO:0000259" key="5">
    <source>
        <dbReference type="PROSITE" id="PS50075"/>
    </source>
</evidence>
<evidence type="ECO:0000313" key="7">
    <source>
        <dbReference type="Proteomes" id="UP000011841"/>
    </source>
</evidence>
<dbReference type="OrthoDB" id="9803968at2"/>
<dbReference type="PROSITE" id="PS50075">
    <property type="entry name" value="CARRIER"/>
    <property type="match status" value="1"/>
</dbReference>
<protein>
    <submittedName>
        <fullName evidence="6">Putative o-succinylbenzoate--CoA ligase</fullName>
    </submittedName>
</protein>
<keyword evidence="4 6" id="KW-0436">Ligase</keyword>
<keyword evidence="2" id="KW-0596">Phosphopantetheine</keyword>
<dbReference type="eggNOG" id="COG0318">
    <property type="taxonomic scope" value="Bacteria"/>
</dbReference>
<dbReference type="GO" id="GO:0071766">
    <property type="term" value="P:Actinobacterium-type cell wall biogenesis"/>
    <property type="evidence" value="ECO:0007669"/>
    <property type="project" value="UniProtKB-ARBA"/>
</dbReference>
<dbReference type="GO" id="GO:0016874">
    <property type="term" value="F:ligase activity"/>
    <property type="evidence" value="ECO:0007669"/>
    <property type="project" value="UniProtKB-KW"/>
</dbReference>
<dbReference type="KEGG" id="aol:S58_29200"/>
<name>M4Z757_9BRAD</name>
<dbReference type="RefSeq" id="WP_015666043.1">
    <property type="nucleotide sequence ID" value="NC_020453.1"/>
</dbReference>
<dbReference type="Gene3D" id="3.40.50.12780">
    <property type="entry name" value="N-terminal domain of ligase-like"/>
    <property type="match status" value="1"/>
</dbReference>
<dbReference type="InterPro" id="IPR000873">
    <property type="entry name" value="AMP-dep_synth/lig_dom"/>
</dbReference>
<evidence type="ECO:0000256" key="3">
    <source>
        <dbReference type="ARBA" id="ARBA00022553"/>
    </source>
</evidence>
<keyword evidence="7" id="KW-1185">Reference proteome</keyword>
<accession>M4Z757</accession>
<dbReference type="PANTHER" id="PTHR22754">
    <property type="entry name" value="DISCO-INTERACTING PROTEIN 2 DIP2 -RELATED"/>
    <property type="match status" value="1"/>
</dbReference>
<sequence>MVEALRSNARAMPERPAFRFLPAASVTVDISYAELDRAAVRLSAWLRKQGVGRGDRVLMFYPPGLDFVSAFFGVLYAGAVAVPLSLPRRAGGGGAIEALIENAEPALVLTSSSLLSRIDGLVSAPGRALRALATDALVIDGADDNDWIEPAPDEPCVLQYTSGSTGIPRGVAVTHGNAARNALLLGNLLELDTRSVWVSWVPHFHDLGLFGSLCTSLYHGATAVLMPPAAFVSRPVRWLEAISRFGGTVTIAPNFAYDLCLRQISEEDCVGLDLRHWRVAGSGAEPINQQTADRFADRFAQYGLARETMCPFYGLAEATLLVSGGPVGRGQSALTVSKTEMRRHRIRQPENVDDAYSIPSCGRPSPEHRILIVDPETKRPCAPDDIGEIWIDGSTTGPGYWRKPEETERVFGAYLASGEGPYLRTGDLGFMRDGDLHVSGRIKDVMVVHGQNVYPQDIELTAREAVPEITEAAAFTTIDRTDERPILVIEQPRRGWRDSASVIEMVRSAVSAHQAIELTRIVVTQHRCLPKTSSGKIQRSRARAMLAEGALPIQAEWNSELDEEAADEHRLDAIELVIALKQRTNRQQAQSIEGYLRRILDDLAGLDTGNLGADDPLMASGVTSLGLMRIKSRIESDFMIRIDPRTLWRDCSLADLAEELHACLLVSPLWANADELQSLAIEIAGMDDNEIARALSSQRA</sequence>
<comment type="similarity">
    <text evidence="1">Belongs to the ATP-dependent AMP-binding enzyme family.</text>
</comment>
<dbReference type="GO" id="GO:0005886">
    <property type="term" value="C:plasma membrane"/>
    <property type="evidence" value="ECO:0007669"/>
    <property type="project" value="TreeGrafter"/>
</dbReference>
<evidence type="ECO:0000313" key="6">
    <source>
        <dbReference type="EMBL" id="BAM88921.1"/>
    </source>
</evidence>
<dbReference type="PROSITE" id="PS00455">
    <property type="entry name" value="AMP_BINDING"/>
    <property type="match status" value="1"/>
</dbReference>
<dbReference type="PATRIC" id="fig|1245469.3.peg.2985"/>
<dbReference type="SUPFAM" id="SSF47336">
    <property type="entry name" value="ACP-like"/>
    <property type="match status" value="1"/>
</dbReference>
<dbReference type="GO" id="GO:0031177">
    <property type="term" value="F:phosphopantetheine binding"/>
    <property type="evidence" value="ECO:0007669"/>
    <property type="project" value="InterPro"/>
</dbReference>
<dbReference type="eggNOG" id="COG0236">
    <property type="taxonomic scope" value="Bacteria"/>
</dbReference>
<dbReference type="InterPro" id="IPR036736">
    <property type="entry name" value="ACP-like_sf"/>
</dbReference>
<keyword evidence="3" id="KW-0597">Phosphoprotein</keyword>
<evidence type="ECO:0000256" key="2">
    <source>
        <dbReference type="ARBA" id="ARBA00022450"/>
    </source>
</evidence>